<proteinExistence type="inferred from homology"/>
<dbReference type="GO" id="GO:0016301">
    <property type="term" value="F:kinase activity"/>
    <property type="evidence" value="ECO:0007669"/>
    <property type="project" value="UniProtKB-KW"/>
</dbReference>
<comment type="catalytic activity">
    <reaction evidence="1">
        <text>1,6-anhydro-N-acetyl-beta-muramate + ATP + H2O = N-acetyl-D-muramate 6-phosphate + ADP + H(+)</text>
        <dbReference type="Rhea" id="RHEA:24952"/>
        <dbReference type="ChEBI" id="CHEBI:15377"/>
        <dbReference type="ChEBI" id="CHEBI:15378"/>
        <dbReference type="ChEBI" id="CHEBI:30616"/>
        <dbReference type="ChEBI" id="CHEBI:58690"/>
        <dbReference type="ChEBI" id="CHEBI:58722"/>
        <dbReference type="ChEBI" id="CHEBI:456216"/>
        <dbReference type="EC" id="2.7.1.170"/>
    </reaction>
</comment>
<dbReference type="EMBL" id="BAAAQN010000097">
    <property type="protein sequence ID" value="GAA2064578.1"/>
    <property type="molecule type" value="Genomic_DNA"/>
</dbReference>
<dbReference type="InterPro" id="IPR043129">
    <property type="entry name" value="ATPase_NBD"/>
</dbReference>
<dbReference type="RefSeq" id="WP_344671915.1">
    <property type="nucleotide sequence ID" value="NZ_BAAAQN010000097.1"/>
</dbReference>
<keyword evidence="1" id="KW-0067">ATP-binding</keyword>
<gene>
    <name evidence="1" type="primary">anmK</name>
    <name evidence="2" type="ORF">GCM10009839_90110</name>
</gene>
<dbReference type="EC" id="2.7.1.170" evidence="1"/>
<dbReference type="SUPFAM" id="SSF53067">
    <property type="entry name" value="Actin-like ATPase domain"/>
    <property type="match status" value="1"/>
</dbReference>
<protein>
    <recommendedName>
        <fullName evidence="1">Anhydro-N-acetylmuramic acid kinase</fullName>
        <ecNumber evidence="1">2.7.1.170</ecNumber>
    </recommendedName>
    <alternativeName>
        <fullName evidence="1">AnhMurNAc kinase</fullName>
    </alternativeName>
</protein>
<dbReference type="NCBIfam" id="NF007146">
    <property type="entry name" value="PRK09585.2-6"/>
    <property type="match status" value="1"/>
</dbReference>
<dbReference type="PANTHER" id="PTHR30605">
    <property type="entry name" value="ANHYDRO-N-ACETYLMURAMIC ACID KINASE"/>
    <property type="match status" value="1"/>
</dbReference>
<name>A0ABN2VK93_9ACTN</name>
<feature type="binding site" evidence="1">
    <location>
        <begin position="9"/>
        <end position="16"/>
    </location>
    <ligand>
        <name>ATP</name>
        <dbReference type="ChEBI" id="CHEBI:30616"/>
    </ligand>
</feature>
<dbReference type="Proteomes" id="UP001500751">
    <property type="component" value="Unassembled WGS sequence"/>
</dbReference>
<comment type="caution">
    <text evidence="2">The sequence shown here is derived from an EMBL/GenBank/DDBJ whole genome shotgun (WGS) entry which is preliminary data.</text>
</comment>
<reference evidence="2 3" key="1">
    <citation type="journal article" date="2019" name="Int. J. Syst. Evol. Microbiol.">
        <title>The Global Catalogue of Microorganisms (GCM) 10K type strain sequencing project: providing services to taxonomists for standard genome sequencing and annotation.</title>
        <authorList>
            <consortium name="The Broad Institute Genomics Platform"/>
            <consortium name="The Broad Institute Genome Sequencing Center for Infectious Disease"/>
            <person name="Wu L."/>
            <person name="Ma J."/>
        </authorList>
    </citation>
    <scope>NUCLEOTIDE SEQUENCE [LARGE SCALE GENOMIC DNA]</scope>
    <source>
        <strain evidence="2 3">JCM 16014</strain>
    </source>
</reference>
<keyword evidence="1" id="KW-0119">Carbohydrate metabolism</keyword>
<dbReference type="PANTHER" id="PTHR30605:SF0">
    <property type="entry name" value="ANHYDRO-N-ACETYLMURAMIC ACID KINASE"/>
    <property type="match status" value="1"/>
</dbReference>
<comment type="function">
    <text evidence="1">Catalyzes the specific phosphorylation of 1,6-anhydro-N-acetylmuramic acid (anhMurNAc) with the simultaneous cleavage of the 1,6-anhydro ring, generating MurNAc-6-P. Is required for the utilization of anhMurNAc either imported from the medium or derived from its own cell wall murein, and thus plays a role in cell wall recycling.</text>
</comment>
<organism evidence="2 3">
    <name type="scientific">Catenulispora yoronensis</name>
    <dbReference type="NCBI Taxonomy" id="450799"/>
    <lineage>
        <taxon>Bacteria</taxon>
        <taxon>Bacillati</taxon>
        <taxon>Actinomycetota</taxon>
        <taxon>Actinomycetes</taxon>
        <taxon>Catenulisporales</taxon>
        <taxon>Catenulisporaceae</taxon>
        <taxon>Catenulispora</taxon>
    </lineage>
</organism>
<evidence type="ECO:0000313" key="2">
    <source>
        <dbReference type="EMBL" id="GAA2064578.1"/>
    </source>
</evidence>
<evidence type="ECO:0000313" key="3">
    <source>
        <dbReference type="Proteomes" id="UP001500751"/>
    </source>
</evidence>
<evidence type="ECO:0000256" key="1">
    <source>
        <dbReference type="HAMAP-Rule" id="MF_01270"/>
    </source>
</evidence>
<sequence length="384" mass="40106">MRVLGLSSGTSHDAIDVALVEFRRDGDVLVGRLRHADHVPYPRRLRAEILAALPPNPADLGAVCRLDTGIGQAFAAAAWSATREDGAVDLVCSHGQTLYHWTEDGAVRGTLQLGQPAWIAERLGVPVVSDVRAADVAAGGQGAPLVSLLDLLLLRGLPGPVGALNLGGIANLTVVADPPAAFDIGPANALLDAACLRLTGKPYDRDGRLAAAGLVHPGLLAALLAEPYYARQPPKTTGKELFHDAYLAAFTAEYPEVTPEDLMSTLTTLTATTVVDAVRSHGIATLAVSGGGADNPELMKRIVKRLPEVEVRRSDAYQVPSDAKEAIAFALIGWFTAHGLPGTVAACTGAAGGRVLGRISPPADRPLVLPEPLEKAPTTVRFES</sequence>
<dbReference type="HAMAP" id="MF_01270">
    <property type="entry name" value="AnhMurNAc_kinase"/>
    <property type="match status" value="1"/>
</dbReference>
<comment type="pathway">
    <text evidence="1">Cell wall biogenesis; peptidoglycan recycling.</text>
</comment>
<comment type="similarity">
    <text evidence="1">Belongs to the anhydro-N-acetylmuramic acid kinase family.</text>
</comment>
<accession>A0ABN2VK93</accession>
<comment type="pathway">
    <text evidence="1">Amino-sugar metabolism; 1,6-anhydro-N-acetylmuramate degradation.</text>
</comment>
<keyword evidence="1" id="KW-0547">Nucleotide-binding</keyword>
<dbReference type="Gene3D" id="3.30.420.40">
    <property type="match status" value="2"/>
</dbReference>
<keyword evidence="3" id="KW-1185">Reference proteome</keyword>
<dbReference type="Pfam" id="PF03702">
    <property type="entry name" value="AnmK"/>
    <property type="match status" value="1"/>
</dbReference>
<dbReference type="InterPro" id="IPR005338">
    <property type="entry name" value="Anhydro_N_Ac-Mur_kinase"/>
</dbReference>
<keyword evidence="1" id="KW-0808">Transferase</keyword>
<keyword evidence="1 2" id="KW-0418">Kinase</keyword>